<feature type="domain" description="Tail specific protease" evidence="2">
    <location>
        <begin position="219"/>
        <end position="424"/>
    </location>
</feature>
<dbReference type="SMART" id="SM00245">
    <property type="entry name" value="TSPc"/>
    <property type="match status" value="1"/>
</dbReference>
<evidence type="ECO:0000259" key="2">
    <source>
        <dbReference type="SMART" id="SM00245"/>
    </source>
</evidence>
<evidence type="ECO:0000313" key="3">
    <source>
        <dbReference type="EMBL" id="MCD9095406.1"/>
    </source>
</evidence>
<feature type="chain" id="PRO_5047055196" evidence="1">
    <location>
        <begin position="20"/>
        <end position="442"/>
    </location>
</feature>
<dbReference type="Proteomes" id="UP001430360">
    <property type="component" value="Unassembled WGS sequence"/>
</dbReference>
<accession>A0ABS8U6L9</accession>
<dbReference type="Gene3D" id="3.90.226.10">
    <property type="entry name" value="2-enoyl-CoA Hydratase, Chain A, domain 1"/>
    <property type="match status" value="1"/>
</dbReference>
<dbReference type="SUPFAM" id="SSF52096">
    <property type="entry name" value="ClpP/crotonase"/>
    <property type="match status" value="1"/>
</dbReference>
<dbReference type="Pfam" id="PF03572">
    <property type="entry name" value="Peptidase_S41"/>
    <property type="match status" value="1"/>
</dbReference>
<dbReference type="PANTHER" id="PTHR32060">
    <property type="entry name" value="TAIL-SPECIFIC PROTEASE"/>
    <property type="match status" value="1"/>
</dbReference>
<feature type="signal peptide" evidence="1">
    <location>
        <begin position="1"/>
        <end position="19"/>
    </location>
</feature>
<keyword evidence="1" id="KW-0732">Signal</keyword>
<name>A0ABS8U6L9_9GAMM</name>
<dbReference type="CDD" id="cd06567">
    <property type="entry name" value="Peptidase_S41"/>
    <property type="match status" value="1"/>
</dbReference>
<sequence>MRRTGCLLALVLWSGAAHAAVSWAPMHPTSVVQASGDPLGPDGAALALSTETAGPSGSGAITSLDATAFRGREVELSGMLEVTQGVGAAALWLRADGPGGRLAFSSTGSRPVTLQNSAQPRTLQLYIPPSATHLKFGITLQAPGALRASALRLKALDAAPDTGSAYTLLDTAISTIRAHALHTGQVDWAAQSRRLTPALKDAPPQEAHAHIDAVLEALGDGHSALLPRRAAADYRADAVATQPIEAHVRDDVGYVRVPGVRGSDREAGRVFSTALCQAIASHGAAASSGWIVDLRGNGGGAMWPMLAGLRPLLGDVHIGAFKDRAGASSAWKPRPIDACSADLARSPVAVLIGPGTASSGEAVAIAFKGRVMTRFFGQTTAGLATSNQTFPLPDGSVLMLTTAVFADRAGQAYPDGVPPEVPVEASQDAIDIAADWLKSQRR</sequence>
<comment type="caution">
    <text evidence="3">The sequence shown here is derived from an EMBL/GenBank/DDBJ whole genome shotgun (WGS) entry which is preliminary data.</text>
</comment>
<dbReference type="RefSeq" id="WP_232133954.1">
    <property type="nucleotide sequence ID" value="NZ_CP089507.1"/>
</dbReference>
<evidence type="ECO:0000256" key="1">
    <source>
        <dbReference type="SAM" id="SignalP"/>
    </source>
</evidence>
<dbReference type="InterPro" id="IPR005151">
    <property type="entry name" value="Tail-specific_protease"/>
</dbReference>
<dbReference type="PANTHER" id="PTHR32060:SF30">
    <property type="entry name" value="CARBOXY-TERMINAL PROCESSING PROTEASE CTPA"/>
    <property type="match status" value="1"/>
</dbReference>
<dbReference type="InterPro" id="IPR029045">
    <property type="entry name" value="ClpP/crotonase-like_dom_sf"/>
</dbReference>
<keyword evidence="4" id="KW-1185">Reference proteome</keyword>
<dbReference type="EMBL" id="JAJQKU010000001">
    <property type="protein sequence ID" value="MCD9095406.1"/>
    <property type="molecule type" value="Genomic_DNA"/>
</dbReference>
<evidence type="ECO:0000313" key="4">
    <source>
        <dbReference type="Proteomes" id="UP001430360"/>
    </source>
</evidence>
<gene>
    <name evidence="3" type="ORF">LTT95_00425</name>
</gene>
<reference evidence="3" key="1">
    <citation type="submission" date="2021-12" db="EMBL/GenBank/DDBJ databases">
        <authorList>
            <person name="Ulrich A."/>
        </authorList>
    </citation>
    <scope>NUCLEOTIDE SEQUENCE</scope>
    <source>
        <strain evidence="3">A1P009</strain>
    </source>
</reference>
<organism evidence="3 4">
    <name type="scientific">Luteimonas fraxinea</name>
    <dbReference type="NCBI Taxonomy" id="2901869"/>
    <lineage>
        <taxon>Bacteria</taxon>
        <taxon>Pseudomonadati</taxon>
        <taxon>Pseudomonadota</taxon>
        <taxon>Gammaproteobacteria</taxon>
        <taxon>Lysobacterales</taxon>
        <taxon>Lysobacteraceae</taxon>
        <taxon>Luteimonas</taxon>
    </lineage>
</organism>
<reference evidence="3" key="2">
    <citation type="journal article" date="2022" name="Syst. Appl. Microbiol.">
        <title>Physiological and genomic characterisation of Luteimonas fraxinea sp. nov., a bacterial species associated with trees tolerant to ash dieback.</title>
        <authorList>
            <person name="Ulrich K."/>
            <person name="Becker R."/>
            <person name="Behrendt U."/>
            <person name="Kube M."/>
            <person name="Schneck V."/>
            <person name="Ulrich A."/>
        </authorList>
    </citation>
    <scope>NUCLEOTIDE SEQUENCE</scope>
    <source>
        <strain evidence="3">A1P009</strain>
    </source>
</reference>
<proteinExistence type="predicted"/>
<protein>
    <submittedName>
        <fullName evidence="3">S41 family peptidase</fullName>
    </submittedName>
</protein>